<accession>T1L2V6</accession>
<dbReference type="Proteomes" id="UP000015104">
    <property type="component" value="Unassembled WGS sequence"/>
</dbReference>
<organism evidence="2 3">
    <name type="scientific">Tetranychus urticae</name>
    <name type="common">Two-spotted spider mite</name>
    <dbReference type="NCBI Taxonomy" id="32264"/>
    <lineage>
        <taxon>Eukaryota</taxon>
        <taxon>Metazoa</taxon>
        <taxon>Ecdysozoa</taxon>
        <taxon>Arthropoda</taxon>
        <taxon>Chelicerata</taxon>
        <taxon>Arachnida</taxon>
        <taxon>Acari</taxon>
        <taxon>Acariformes</taxon>
        <taxon>Trombidiformes</taxon>
        <taxon>Prostigmata</taxon>
        <taxon>Eleutherengona</taxon>
        <taxon>Raphignathae</taxon>
        <taxon>Tetranychoidea</taxon>
        <taxon>Tetranychidae</taxon>
        <taxon>Tetranychus</taxon>
    </lineage>
</organism>
<dbReference type="AlphaFoldDB" id="T1L2V6"/>
<reference evidence="3" key="1">
    <citation type="submission" date="2011-08" db="EMBL/GenBank/DDBJ databases">
        <authorList>
            <person name="Rombauts S."/>
        </authorList>
    </citation>
    <scope>NUCLEOTIDE SEQUENCE</scope>
    <source>
        <strain evidence="3">London</strain>
    </source>
</reference>
<evidence type="ECO:0000313" key="2">
    <source>
        <dbReference type="EnsemblMetazoa" id="tetur34g00550.1"/>
    </source>
</evidence>
<reference evidence="2" key="2">
    <citation type="submission" date="2015-06" db="UniProtKB">
        <authorList>
            <consortium name="EnsemblMetazoa"/>
        </authorList>
    </citation>
    <scope>IDENTIFICATION</scope>
</reference>
<sequence>MTIQPMDNDQLMIKARERYNFIVDKGSYLPGVSDTIDPYTPPEWFDRDRFNKSQKIADKYFLSLSYSSSVGLLLGIQIPIFTEPLLTTGTHKNIPKLYRRYLSTVIHVNNWYKDDPFLKGSAAYKSIHQVRSMHKKIFELMNKNTGKVVGQDRVWVSQCEMAMTQWAFFALLILYPKDCAGHGLTQDDLEHIIYLWRVIGYLMGIEDRFNLGQGTFQECKSLYKVILDDFMRPKLSENPHPYQTGYDVSHAIAKALRPVNSEIRFNVILNYWYKILDIPYEVPLKPVHKLRLMFLKFALSTTLKSSFFYRFACERQKKKLKAQMKKKEKVEEQLTKKYPDIVFESKCPFACDLGYSDVFDRKQDESQDEVKMEDQNANIINA</sequence>
<feature type="domain" description="ER-bound oxygenase mpaB/mpaB'/Rubber oxygenase catalytic" evidence="1">
    <location>
        <begin position="82"/>
        <end position="258"/>
    </location>
</feature>
<dbReference type="eggNOG" id="KOG3298">
    <property type="taxonomic scope" value="Eukaryota"/>
</dbReference>
<dbReference type="KEGG" id="tut:107369747"/>
<gene>
    <name evidence="2" type="primary">107369747</name>
</gene>
<proteinExistence type="predicted"/>
<keyword evidence="3" id="KW-1185">Reference proteome</keyword>
<dbReference type="PANTHER" id="PTHR37159:SF1">
    <property type="entry name" value="GH11867P"/>
    <property type="match status" value="1"/>
</dbReference>
<name>T1L2V6_TETUR</name>
<dbReference type="Pfam" id="PF09995">
    <property type="entry name" value="MPAB_Lcp_cat"/>
    <property type="match status" value="1"/>
</dbReference>
<evidence type="ECO:0000259" key="1">
    <source>
        <dbReference type="Pfam" id="PF09995"/>
    </source>
</evidence>
<evidence type="ECO:0000313" key="3">
    <source>
        <dbReference type="Proteomes" id="UP000015104"/>
    </source>
</evidence>
<dbReference type="GO" id="GO:0016491">
    <property type="term" value="F:oxidoreductase activity"/>
    <property type="evidence" value="ECO:0007669"/>
    <property type="project" value="InterPro"/>
</dbReference>
<dbReference type="EMBL" id="CAEY01000991">
    <property type="status" value="NOT_ANNOTATED_CDS"/>
    <property type="molecule type" value="Genomic_DNA"/>
</dbReference>
<dbReference type="OrthoDB" id="6361347at2759"/>
<dbReference type="HOGENOM" id="CLU_724289_0_0_1"/>
<dbReference type="STRING" id="32264.T1L2V6"/>
<dbReference type="InterPro" id="IPR018713">
    <property type="entry name" value="MPAB/Lcp_cat_dom"/>
</dbReference>
<dbReference type="PANTHER" id="PTHR37159">
    <property type="entry name" value="GH11867P"/>
    <property type="match status" value="1"/>
</dbReference>
<dbReference type="EnsemblMetazoa" id="tetur34g00550.1">
    <property type="protein sequence ID" value="tetur34g00550.1"/>
    <property type="gene ID" value="tetur34g00550"/>
</dbReference>
<protein>
    <recommendedName>
        <fullName evidence="1">ER-bound oxygenase mpaB/mpaB'/Rubber oxygenase catalytic domain-containing protein</fullName>
    </recommendedName>
</protein>